<keyword evidence="2" id="KW-0472">Membrane</keyword>
<dbReference type="AlphaFoldDB" id="A0A438I0I7"/>
<evidence type="ECO:0000256" key="1">
    <source>
        <dbReference type="SAM" id="MobiDB-lite"/>
    </source>
</evidence>
<proteinExistence type="predicted"/>
<protein>
    <submittedName>
        <fullName evidence="4">Transposon TX1 uncharacterized 149 kDa protein</fullName>
    </submittedName>
</protein>
<dbReference type="EMBL" id="QGNW01000157">
    <property type="protein sequence ID" value="RVW90211.1"/>
    <property type="molecule type" value="Genomic_DNA"/>
</dbReference>
<feature type="region of interest" description="Disordered" evidence="1">
    <location>
        <begin position="142"/>
        <end position="161"/>
    </location>
</feature>
<evidence type="ECO:0000313" key="5">
    <source>
        <dbReference type="Proteomes" id="UP000288805"/>
    </source>
</evidence>
<dbReference type="Proteomes" id="UP000288805">
    <property type="component" value="Unassembled WGS sequence"/>
</dbReference>
<evidence type="ECO:0000259" key="3">
    <source>
        <dbReference type="Pfam" id="PF00078"/>
    </source>
</evidence>
<feature type="domain" description="Reverse transcriptase" evidence="3">
    <location>
        <begin position="419"/>
        <end position="554"/>
    </location>
</feature>
<gene>
    <name evidence="4" type="primary">YTX2_758</name>
    <name evidence="4" type="ORF">CK203_041930</name>
</gene>
<feature type="transmembrane region" description="Helical" evidence="2">
    <location>
        <begin position="535"/>
        <end position="552"/>
    </location>
</feature>
<dbReference type="InterPro" id="IPR000477">
    <property type="entry name" value="RT_dom"/>
</dbReference>
<sequence>MSEMGFGHAIEGIKGVRAHSISEEAEMEARATEEASWAHVREDAGVACYHGGDWRVSEALPTKARALITDEALTVEASRYEPYLTDFGGFRDFFSSTPFGCDRALVVRGPLGLDETVEGVSFQAPLCAMLNDASPWVMDSKEEKSKGNKSDAIEEMQEREIPSSKWDESRLVKFSKSLGFSKEGIEGEILKLLLRLKTRRYQGKKKGTLGLTRVVRSLGVGRFLEWEALNARGAAGGVVVFLDNRVLELMGMEKRREGVFFNEKFSEMIDDLDLRDLPLQGGVRRGSVPFRFEDMWLKEEGFKDLLKGWWQGLSFSGSFSFILVEKLKALKAILKSWNKDVLEARLEEAFTEEEVFSALSDLNGDKAPGLDGFSLSFWQFSWDFAKEEVMGFLKEFHEHGRFVRSLNSTFLVLIPKKTVLANRLKKVVGKVVSSAQNAFVEGRQILDVALIANEAIDSMLKRNESRVLCKVDIEKAYNHLNWNFLLLVLQRMGFGEKWTGWISWCIFTATFSVLINGTPAGFFNSSRGLRQRDPLSPYLFVIGMGALSRLILRAVRGGFLSGYRLVVDVVEAISGLRINLDKSEILPVGRVENLEVLALEVGCKVGRLPTSYLGIPFGANHKSVTFWDGVEERFRKRLAMWKRQFISKGGRITLIHSTLSRGALERKPHLVKWDSVCLDKRKCGLGVRRLSTLNRALLCLVRGVVGSFGEEGVWSPSFSRPFNDWEVEEVERLLWTIRGRRLNPLMEDRMLWKETKDRIFSVKSLYSTLVSRRVVQFPINIIWNPCVPTKVCFFA</sequence>
<organism evidence="4 5">
    <name type="scientific">Vitis vinifera</name>
    <name type="common">Grape</name>
    <dbReference type="NCBI Taxonomy" id="29760"/>
    <lineage>
        <taxon>Eukaryota</taxon>
        <taxon>Viridiplantae</taxon>
        <taxon>Streptophyta</taxon>
        <taxon>Embryophyta</taxon>
        <taxon>Tracheophyta</taxon>
        <taxon>Spermatophyta</taxon>
        <taxon>Magnoliopsida</taxon>
        <taxon>eudicotyledons</taxon>
        <taxon>Gunneridae</taxon>
        <taxon>Pentapetalae</taxon>
        <taxon>rosids</taxon>
        <taxon>Vitales</taxon>
        <taxon>Vitaceae</taxon>
        <taxon>Viteae</taxon>
        <taxon>Vitis</taxon>
    </lineage>
</organism>
<name>A0A438I0I7_VITVI</name>
<dbReference type="Pfam" id="PF00078">
    <property type="entry name" value="RVT_1"/>
    <property type="match status" value="1"/>
</dbReference>
<evidence type="ECO:0000256" key="2">
    <source>
        <dbReference type="SAM" id="Phobius"/>
    </source>
</evidence>
<keyword evidence="2" id="KW-1133">Transmembrane helix</keyword>
<comment type="caution">
    <text evidence="4">The sequence shown here is derived from an EMBL/GenBank/DDBJ whole genome shotgun (WGS) entry which is preliminary data.</text>
</comment>
<feature type="transmembrane region" description="Helical" evidence="2">
    <location>
        <begin position="501"/>
        <end position="523"/>
    </location>
</feature>
<keyword evidence="2" id="KW-0812">Transmembrane</keyword>
<dbReference type="PANTHER" id="PTHR33116">
    <property type="entry name" value="REVERSE TRANSCRIPTASE ZINC-BINDING DOMAIN-CONTAINING PROTEIN-RELATED-RELATED"/>
    <property type="match status" value="1"/>
</dbReference>
<reference evidence="4 5" key="1">
    <citation type="journal article" date="2018" name="PLoS Genet.">
        <title>Population sequencing reveals clonal diversity and ancestral inbreeding in the grapevine cultivar Chardonnay.</title>
        <authorList>
            <person name="Roach M.J."/>
            <person name="Johnson D.L."/>
            <person name="Bohlmann J."/>
            <person name="van Vuuren H.J."/>
            <person name="Jones S.J."/>
            <person name="Pretorius I.S."/>
            <person name="Schmidt S.A."/>
            <person name="Borneman A.R."/>
        </authorList>
    </citation>
    <scope>NUCLEOTIDE SEQUENCE [LARGE SCALE GENOMIC DNA]</scope>
    <source>
        <strain evidence="5">cv. Chardonnay</strain>
        <tissue evidence="4">Leaf</tissue>
    </source>
</reference>
<evidence type="ECO:0000313" key="4">
    <source>
        <dbReference type="EMBL" id="RVW90211.1"/>
    </source>
</evidence>
<accession>A0A438I0I7</accession>
<dbReference type="PANTHER" id="PTHR33116:SF78">
    <property type="entry name" value="OS12G0587133 PROTEIN"/>
    <property type="match status" value="1"/>
</dbReference>